<keyword evidence="1" id="KW-0812">Transmembrane</keyword>
<dbReference type="KEGG" id="vg:10359211"/>
<name>D9J0X8_9CAUD</name>
<keyword evidence="1" id="KW-0472">Membrane</keyword>
<keyword evidence="1" id="KW-1133">Transmembrane helix</keyword>
<organism evidence="2 3">
    <name type="scientific">Brochothrix phage A9</name>
    <dbReference type="NCBI Taxonomy" id="857312"/>
    <lineage>
        <taxon>Viruses</taxon>
        <taxon>Duplodnaviria</taxon>
        <taxon>Heunggongvirae</taxon>
        <taxon>Uroviricota</taxon>
        <taxon>Caudoviricetes</taxon>
        <taxon>Herelleviridae</taxon>
        <taxon>Klumppvirus</taxon>
        <taxon>Klumppvirus A9</taxon>
    </lineage>
</organism>
<protein>
    <submittedName>
        <fullName evidence="2">Gp180</fullName>
    </submittedName>
</protein>
<reference evidence="2 3" key="1">
    <citation type="journal article" date="2010" name="J. Bacteriol.">
        <title>Brochothrix thermosphacta bacteriophages feature heterogeneous and highly mosaic genomes and utilize unique prophage insertion sites.</title>
        <authorList>
            <person name="Kilcher S."/>
            <person name="Loessner M.J."/>
            <person name="Klumpp J."/>
        </authorList>
    </citation>
    <scope>NUCLEOTIDE SEQUENCE [LARGE SCALE GENOMIC DNA]</scope>
</reference>
<keyword evidence="3" id="KW-1185">Reference proteome</keyword>
<evidence type="ECO:0000313" key="3">
    <source>
        <dbReference type="Proteomes" id="UP000000331"/>
    </source>
</evidence>
<feature type="transmembrane region" description="Helical" evidence="1">
    <location>
        <begin position="22"/>
        <end position="48"/>
    </location>
</feature>
<accession>D9J0X8</accession>
<dbReference type="RefSeq" id="YP_004301514.1">
    <property type="nucleotide sequence ID" value="NC_015253.1"/>
</dbReference>
<dbReference type="EMBL" id="HM242243">
    <property type="protein sequence ID" value="ADJ53215.1"/>
    <property type="molecule type" value="Genomic_DNA"/>
</dbReference>
<evidence type="ECO:0000256" key="1">
    <source>
        <dbReference type="SAM" id="Phobius"/>
    </source>
</evidence>
<proteinExistence type="predicted"/>
<dbReference type="Proteomes" id="UP000000331">
    <property type="component" value="Segment"/>
</dbReference>
<sequence>MLPLIVGIVSFITGRRNYNPTWALSIAGFLTSVFISWALLVVVFGFFLTPNKPGEVTTWRGDNGAKITRIQQFNPVMQVLTDFGVVSSKIYQIKTDNLGGVGNE</sequence>
<dbReference type="GeneID" id="10359211"/>
<evidence type="ECO:0000313" key="2">
    <source>
        <dbReference type="EMBL" id="ADJ53215.1"/>
    </source>
</evidence>